<dbReference type="EMBL" id="LR899012">
    <property type="protein sequence ID" value="CAD7089366.1"/>
    <property type="molecule type" value="Genomic_DNA"/>
</dbReference>
<evidence type="ECO:0000313" key="1">
    <source>
        <dbReference type="EMBL" id="CAD7089366.1"/>
    </source>
</evidence>
<evidence type="ECO:0000313" key="2">
    <source>
        <dbReference type="Proteomes" id="UP000594454"/>
    </source>
</evidence>
<sequence length="107" mass="12200">MGIIFSYTRGLHSCSHVFLPQNAPKPPLMPQYSEPHRVVKRLNNGVYTKVLGIKEVNVTTERLKPVYVANEDVEASQVFDPTRSIFDQTAKRKTYSGPRAKHVRFDV</sequence>
<dbReference type="Proteomes" id="UP000594454">
    <property type="component" value="Chromosome 4"/>
</dbReference>
<gene>
    <name evidence="1" type="ORF">HERILL_LOCUS11921</name>
</gene>
<dbReference type="OrthoDB" id="422540at2759"/>
<dbReference type="InParanoid" id="A0A7R8UZJ2"/>
<accession>A0A7R8UZJ2</accession>
<protein>
    <submittedName>
        <fullName evidence="1">Uncharacterized protein</fullName>
    </submittedName>
</protein>
<keyword evidence="2" id="KW-1185">Reference proteome</keyword>
<dbReference type="AlphaFoldDB" id="A0A7R8UZJ2"/>
<reference evidence="1 2" key="1">
    <citation type="submission" date="2020-11" db="EMBL/GenBank/DDBJ databases">
        <authorList>
            <person name="Wallbank WR R."/>
            <person name="Pardo Diaz C."/>
            <person name="Kozak K."/>
            <person name="Martin S."/>
            <person name="Jiggins C."/>
            <person name="Moest M."/>
            <person name="Warren A I."/>
            <person name="Generalovic N T."/>
            <person name="Byers J.R.P. K."/>
            <person name="Montejo-Kovacevich G."/>
            <person name="Yen C E."/>
        </authorList>
    </citation>
    <scope>NUCLEOTIDE SEQUENCE [LARGE SCALE GENOMIC DNA]</scope>
</reference>
<organism evidence="1 2">
    <name type="scientific">Hermetia illucens</name>
    <name type="common">Black soldier fly</name>
    <dbReference type="NCBI Taxonomy" id="343691"/>
    <lineage>
        <taxon>Eukaryota</taxon>
        <taxon>Metazoa</taxon>
        <taxon>Ecdysozoa</taxon>
        <taxon>Arthropoda</taxon>
        <taxon>Hexapoda</taxon>
        <taxon>Insecta</taxon>
        <taxon>Pterygota</taxon>
        <taxon>Neoptera</taxon>
        <taxon>Endopterygota</taxon>
        <taxon>Diptera</taxon>
        <taxon>Brachycera</taxon>
        <taxon>Stratiomyomorpha</taxon>
        <taxon>Stratiomyidae</taxon>
        <taxon>Hermetiinae</taxon>
        <taxon>Hermetia</taxon>
    </lineage>
</organism>
<name>A0A7R8UZJ2_HERIL</name>
<proteinExistence type="predicted"/>